<sequence>MNEAQRAQIREYRYKAAAVFTLAGPAIGAALAEGGVSKWIAAIIAVAGILTGTAAAGTAGAKTKRQRVGGVFDPAPEPEPVNPVTRVQGDLQQIANDAAAKVGDLQTVTQVAAAVLPGLGTAMVDTVIDAADEAIAKVAGLKR</sequence>
<dbReference type="RefSeq" id="WP_265997510.1">
    <property type="nucleotide sequence ID" value="NZ_JAPJDN010000010.1"/>
</dbReference>
<keyword evidence="1" id="KW-0472">Membrane</keyword>
<evidence type="ECO:0000313" key="3">
    <source>
        <dbReference type="Proteomes" id="UP001300745"/>
    </source>
</evidence>
<dbReference type="EMBL" id="JAPJDO010000010">
    <property type="protein sequence ID" value="MCX2937849.1"/>
    <property type="molecule type" value="Genomic_DNA"/>
</dbReference>
<keyword evidence="3" id="KW-1185">Reference proteome</keyword>
<feature type="transmembrane region" description="Helical" evidence="1">
    <location>
        <begin position="12"/>
        <end position="32"/>
    </location>
</feature>
<comment type="caution">
    <text evidence="2">The sequence shown here is derived from an EMBL/GenBank/DDBJ whole genome shotgun (WGS) entry which is preliminary data.</text>
</comment>
<evidence type="ECO:0000313" key="2">
    <source>
        <dbReference type="EMBL" id="MCX2937849.1"/>
    </source>
</evidence>
<feature type="transmembrane region" description="Helical" evidence="1">
    <location>
        <begin position="38"/>
        <end position="57"/>
    </location>
</feature>
<reference evidence="2 3" key="1">
    <citation type="submission" date="2022-11" db="EMBL/GenBank/DDBJ databases">
        <title>Mycobacterium sp. nov.</title>
        <authorList>
            <person name="Papic B."/>
            <person name="Spicic S."/>
            <person name="Duvnjak S."/>
        </authorList>
    </citation>
    <scope>NUCLEOTIDE SEQUENCE [LARGE SCALE GENOMIC DNA]</scope>
    <source>
        <strain evidence="2 3">CVI_P4</strain>
    </source>
</reference>
<evidence type="ECO:0008006" key="4">
    <source>
        <dbReference type="Google" id="ProtNLM"/>
    </source>
</evidence>
<organism evidence="2 3">
    <name type="scientific">Mycobacterium pinniadriaticum</name>
    <dbReference type="NCBI Taxonomy" id="2994102"/>
    <lineage>
        <taxon>Bacteria</taxon>
        <taxon>Bacillati</taxon>
        <taxon>Actinomycetota</taxon>
        <taxon>Actinomycetes</taxon>
        <taxon>Mycobacteriales</taxon>
        <taxon>Mycobacteriaceae</taxon>
        <taxon>Mycobacterium</taxon>
    </lineage>
</organism>
<accession>A0ABT3SEA4</accession>
<keyword evidence="1" id="KW-1133">Transmembrane helix</keyword>
<name>A0ABT3SEA4_9MYCO</name>
<evidence type="ECO:0000256" key="1">
    <source>
        <dbReference type="SAM" id="Phobius"/>
    </source>
</evidence>
<proteinExistence type="predicted"/>
<keyword evidence="1" id="KW-0812">Transmembrane</keyword>
<protein>
    <recommendedName>
        <fullName evidence="4">Holin</fullName>
    </recommendedName>
</protein>
<dbReference type="Proteomes" id="UP001300745">
    <property type="component" value="Unassembled WGS sequence"/>
</dbReference>
<gene>
    <name evidence="2" type="ORF">ORI27_14155</name>
</gene>